<evidence type="ECO:0000256" key="13">
    <source>
        <dbReference type="ARBA" id="ARBA00022840"/>
    </source>
</evidence>
<comment type="similarity">
    <text evidence="2">In the N-terminal section; belongs to the leguminous lectin family.</text>
</comment>
<keyword evidence="7" id="KW-0808">Transferase</keyword>
<feature type="domain" description="Protein kinase" evidence="23">
    <location>
        <begin position="1292"/>
        <end position="1568"/>
    </location>
</feature>
<keyword evidence="8 21" id="KW-0812">Transmembrane</keyword>
<comment type="catalytic activity">
    <reaction evidence="19">
        <text>L-seryl-[protein] + ATP = O-phospho-L-seryl-[protein] + ADP + H(+)</text>
        <dbReference type="Rhea" id="RHEA:17989"/>
        <dbReference type="Rhea" id="RHEA-COMP:9863"/>
        <dbReference type="Rhea" id="RHEA-COMP:11604"/>
        <dbReference type="ChEBI" id="CHEBI:15378"/>
        <dbReference type="ChEBI" id="CHEBI:29999"/>
        <dbReference type="ChEBI" id="CHEBI:30616"/>
        <dbReference type="ChEBI" id="CHEBI:83421"/>
        <dbReference type="ChEBI" id="CHEBI:456216"/>
        <dbReference type="EC" id="2.7.11.1"/>
    </reaction>
    <physiologicalReaction direction="left-to-right" evidence="19">
        <dbReference type="Rhea" id="RHEA:17990"/>
    </physiologicalReaction>
</comment>
<dbReference type="STRING" id="4536.A0A0E0IGX9"/>
<keyword evidence="13 20" id="KW-0067">ATP-binding</keyword>
<dbReference type="GO" id="GO:0005524">
    <property type="term" value="F:ATP binding"/>
    <property type="evidence" value="ECO:0007669"/>
    <property type="project" value="UniProtKB-UniRule"/>
</dbReference>
<dbReference type="GO" id="GO:0005886">
    <property type="term" value="C:plasma membrane"/>
    <property type="evidence" value="ECO:0007669"/>
    <property type="project" value="UniProtKB-SubCell"/>
</dbReference>
<evidence type="ECO:0000256" key="7">
    <source>
        <dbReference type="ARBA" id="ARBA00022679"/>
    </source>
</evidence>
<dbReference type="eggNOG" id="ENOG502QSJ4">
    <property type="taxonomic scope" value="Eukaryota"/>
</dbReference>
<organism evidence="24">
    <name type="scientific">Oryza nivara</name>
    <name type="common">Indian wild rice</name>
    <name type="synonym">Oryza sativa f. spontanea</name>
    <dbReference type="NCBI Taxonomy" id="4536"/>
    <lineage>
        <taxon>Eukaryota</taxon>
        <taxon>Viridiplantae</taxon>
        <taxon>Streptophyta</taxon>
        <taxon>Embryophyta</taxon>
        <taxon>Tracheophyta</taxon>
        <taxon>Spermatophyta</taxon>
        <taxon>Magnoliopsida</taxon>
        <taxon>Liliopsida</taxon>
        <taxon>Poales</taxon>
        <taxon>Poaceae</taxon>
        <taxon>BOP clade</taxon>
        <taxon>Oryzoideae</taxon>
        <taxon>Oryzeae</taxon>
        <taxon>Oryzinae</taxon>
        <taxon>Oryza</taxon>
    </lineage>
</organism>
<dbReference type="SUPFAM" id="SSF56112">
    <property type="entry name" value="Protein kinase-like (PK-like)"/>
    <property type="match status" value="2"/>
</dbReference>
<dbReference type="GO" id="GO:1901001">
    <property type="term" value="P:negative regulation of response to salt stress"/>
    <property type="evidence" value="ECO:0007669"/>
    <property type="project" value="UniProtKB-ARBA"/>
</dbReference>
<sequence length="1606" mass="178868">MEHLACFLLFLTSFTTVSIGQDQFIYNGFSGSNLILDGTAMVTPNGILELTNGASTYETSYALYPTPWQFLKVPLQSFSVNFVLFMAPSIRCPDSMAFMIFPSKGLKNDQRESNLAVNFLSCQDKRFLENNENDISISINSSFSRPLETHPAGFYDDKNGIFNDLPLVGGKAVQIWVDYDGEATQMNVTIAPLKLTKPLRPTLSAILNISTILDEGVSYIGFSSGANNVGALNYVLGWSFGMNSPAPTIDIIKLPKLPRFGPKVRSKTLKIVLPIVITTVILLVGAAVTALRRKRYAELYEDWEVEFGPYRFSYKYLFDATEGFNNEKILGVGGFGKVYKGVLPDSKLEVAIKRVSHESKQGIKEFIAEIVSIGRIRHRNLVQLLGYCRRKDELLLVYDYMPNGSLDKYLHCKEGKYTLDWAKRFQIIRGVASGLFYLHEKWEKVVIHRDIKASNVLLDAEMNGHLGDFGLARLYEHGNDPQTTHVAGTFGYIAPEMARTGKASPLTDVYAFAIFVLEVTCGRRPINNYTHDSPTILVDWVVEHWQKGSLTSTLDVRLQGDHNADEVNLVLKLGLLCANPICTRRPGMRQVMQYLDNEMPLPRLMPTNLSYSMLGYLQNDGFDQYKSVPSTQQPDIEPHEWKMIQMDGIPSRPRSMKHTSPVILFLTISISLSAISASGDHDQFIYTGFTGSNLTLDGAAKITATGLLGLTNDSFWIKGHASHPAPLRFRKSPNGTVQSFSVSFVFGILSSFGDIRGHGFAFFIAPSNDFSTAFPIQFLGLLNDINNGSSTNHLFAIELDTIRNDEFGDIDNNHVGIDINSLNSVRSSYAGFYNDNNGALTNVSLIGDKPMQVWVEYDGNATQIDVTLAPLGIGRPKRPLLSVVHNLSTVLTDQAYLGFSSSTGLSTGHHYVLGWSFGLNIPAPIIDPTKLPKLPNLSPKPQSKLLEIVLPIASAIFVLAIGVAIVLLVRRHLRYKEVREDWEVEYGPHQGLLELTNGTVNQKGHAFHPTPFRLRKPPNSAVQSFSASLVFGIVVSPLLHASTEGMAFFLAPSSNFSDALPAQYLGLFNYSNNGNLSNYVFAVEIDTEQNNEFMDIDGNHVGIDICDLHSATSSSAGYYDDITGSFRNLSLISGKAMQIWINYDGEATWIDVALAPFKMARPTKTLLSMSYNLSAVLTNVAYIGLSAATGQIESRHYILGWSFSMNGPAPPFFTAHLPNLPKARVDGKATQLILLPLISPLATPTFVFLVILAIFFFVRRRLRYAELREDWEIEFGPHRFSFKDLYLATEGFKNSHLLGTGGFGRVYKGLLSKSKSQIAVKRVSHESRQGIREFVAEVVSIGRLRHRNIVQLLGYCRRKGELLLVYDYMPNGSLDNYLYGHSNRPILDWIQRFRIIKGVASGLWYLHGEWEQVVIHRDIKASNVLLDEEMNARLGDFGLARLYDHGTDMQTTRLVGTIGYLAPELLQNGKASPLTDVFAFGIFVLEVTCGRRPIEHKMNSDQLKLVDWVIDCWNERSLLEAMDPKLQNEYDADEAFLALKLGLLCSHQSPAARPSMWHVMQYLNHDLPFPELAPMDMVQNRQVGSPVAYCQSVVSDGTITGLSEGR</sequence>
<evidence type="ECO:0000313" key="25">
    <source>
        <dbReference type="Proteomes" id="UP000006591"/>
    </source>
</evidence>
<evidence type="ECO:0000256" key="16">
    <source>
        <dbReference type="ARBA" id="ARBA00023170"/>
    </source>
</evidence>
<evidence type="ECO:0000256" key="5">
    <source>
        <dbReference type="ARBA" id="ARBA00022475"/>
    </source>
</evidence>
<evidence type="ECO:0000256" key="1">
    <source>
        <dbReference type="ARBA" id="ARBA00004251"/>
    </source>
</evidence>
<dbReference type="Pfam" id="PF00069">
    <property type="entry name" value="Pkinase"/>
    <property type="match status" value="2"/>
</dbReference>
<dbReference type="PROSITE" id="PS00107">
    <property type="entry name" value="PROTEIN_KINASE_ATP"/>
    <property type="match status" value="2"/>
</dbReference>
<dbReference type="SMART" id="SM00220">
    <property type="entry name" value="S_TKc"/>
    <property type="match status" value="2"/>
</dbReference>
<comment type="catalytic activity">
    <reaction evidence="18">
        <text>L-threonyl-[protein] + ATP = O-phospho-L-threonyl-[protein] + ADP + H(+)</text>
        <dbReference type="Rhea" id="RHEA:46608"/>
        <dbReference type="Rhea" id="RHEA-COMP:11060"/>
        <dbReference type="Rhea" id="RHEA-COMP:11605"/>
        <dbReference type="ChEBI" id="CHEBI:15378"/>
        <dbReference type="ChEBI" id="CHEBI:30013"/>
        <dbReference type="ChEBI" id="CHEBI:30616"/>
        <dbReference type="ChEBI" id="CHEBI:61977"/>
        <dbReference type="ChEBI" id="CHEBI:456216"/>
        <dbReference type="EC" id="2.7.11.1"/>
    </reaction>
    <physiologicalReaction direction="left-to-right" evidence="18">
        <dbReference type="Rhea" id="RHEA:46609"/>
    </physiologicalReaction>
</comment>
<feature type="transmembrane region" description="Helical" evidence="21">
    <location>
        <begin position="948"/>
        <end position="969"/>
    </location>
</feature>
<reference evidence="24" key="2">
    <citation type="submission" date="2018-04" db="EMBL/GenBank/DDBJ databases">
        <title>OnivRS2 (Oryza nivara Reference Sequence Version 2).</title>
        <authorList>
            <person name="Zhang J."/>
            <person name="Kudrna D."/>
            <person name="Lee S."/>
            <person name="Talag J."/>
            <person name="Rajasekar S."/>
            <person name="Welchert J."/>
            <person name="Hsing Y.-I."/>
            <person name="Wing R.A."/>
        </authorList>
    </citation>
    <scope>NUCLEOTIDE SEQUENCE [LARGE SCALE GENOMIC DNA]</scope>
    <source>
        <strain evidence="24">SL10</strain>
    </source>
</reference>
<evidence type="ECO:0000256" key="11">
    <source>
        <dbReference type="ARBA" id="ARBA00022741"/>
    </source>
</evidence>
<accession>A0A0E0IGX9</accession>
<comment type="subcellular location">
    <subcellularLocation>
        <location evidence="1">Cell membrane</location>
        <topology evidence="1">Single-pass type I membrane protein</topology>
    </subcellularLocation>
</comment>
<evidence type="ECO:0000256" key="21">
    <source>
        <dbReference type="SAM" id="Phobius"/>
    </source>
</evidence>
<reference evidence="24" key="1">
    <citation type="submission" date="2015-04" db="UniProtKB">
        <authorList>
            <consortium name="EnsemblPlants"/>
        </authorList>
    </citation>
    <scope>IDENTIFICATION</scope>
    <source>
        <strain evidence="24">SL10</strain>
    </source>
</reference>
<evidence type="ECO:0000256" key="17">
    <source>
        <dbReference type="ARBA" id="ARBA00023180"/>
    </source>
</evidence>
<evidence type="ECO:0000256" key="18">
    <source>
        <dbReference type="ARBA" id="ARBA00048659"/>
    </source>
</evidence>
<dbReference type="HOGENOM" id="CLU_000288_62_0_1"/>
<dbReference type="EC" id="2.7.11.1" evidence="4"/>
<dbReference type="Gene3D" id="3.30.200.20">
    <property type="entry name" value="Phosphorylase Kinase, domain 1"/>
    <property type="match status" value="2"/>
</dbReference>
<dbReference type="Gene3D" id="2.60.120.200">
    <property type="match status" value="3"/>
</dbReference>
<feature type="binding site" evidence="20">
    <location>
        <position position="353"/>
    </location>
    <ligand>
        <name>ATP</name>
        <dbReference type="ChEBI" id="CHEBI:30616"/>
    </ligand>
</feature>
<keyword evidence="25" id="KW-1185">Reference proteome</keyword>
<dbReference type="InterPro" id="IPR050528">
    <property type="entry name" value="L-type_Lectin-RKs"/>
</dbReference>
<keyword evidence="15 21" id="KW-0472">Membrane</keyword>
<keyword evidence="9 22" id="KW-0732">Signal</keyword>
<dbReference type="EnsemblPlants" id="ONIVA09G02640.1">
    <property type="protein sequence ID" value="ONIVA09G02640.1"/>
    <property type="gene ID" value="ONIVA09G02640"/>
</dbReference>
<feature type="signal peptide" evidence="22">
    <location>
        <begin position="1"/>
        <end position="20"/>
    </location>
</feature>
<feature type="chain" id="PRO_5002362750" description="non-specific serine/threonine protein kinase" evidence="22">
    <location>
        <begin position="21"/>
        <end position="1606"/>
    </location>
</feature>
<keyword evidence="5" id="KW-1003">Cell membrane</keyword>
<dbReference type="InterPro" id="IPR000719">
    <property type="entry name" value="Prot_kinase_dom"/>
</dbReference>
<evidence type="ECO:0000256" key="15">
    <source>
        <dbReference type="ARBA" id="ARBA00023136"/>
    </source>
</evidence>
<dbReference type="FunFam" id="3.30.200.20:FF:000112">
    <property type="entry name" value="Lectin-domain containing receptor kinase A4.3"/>
    <property type="match status" value="2"/>
</dbReference>
<keyword evidence="14 21" id="KW-1133">Transmembrane helix</keyword>
<keyword evidence="6" id="KW-0723">Serine/threonine-protein kinase</keyword>
<dbReference type="GO" id="GO:0030246">
    <property type="term" value="F:carbohydrate binding"/>
    <property type="evidence" value="ECO:0007669"/>
    <property type="project" value="UniProtKB-KW"/>
</dbReference>
<feature type="transmembrane region" description="Helical" evidence="21">
    <location>
        <begin position="1233"/>
        <end position="1258"/>
    </location>
</feature>
<dbReference type="InterPro" id="IPR013320">
    <property type="entry name" value="ConA-like_dom_sf"/>
</dbReference>
<dbReference type="InterPro" id="IPR011009">
    <property type="entry name" value="Kinase-like_dom_sf"/>
</dbReference>
<evidence type="ECO:0000256" key="19">
    <source>
        <dbReference type="ARBA" id="ARBA00048977"/>
    </source>
</evidence>
<evidence type="ECO:0000256" key="14">
    <source>
        <dbReference type="ARBA" id="ARBA00022989"/>
    </source>
</evidence>
<dbReference type="FunFam" id="1.10.510.10:FF:000517">
    <property type="entry name" value="Putative receptor kinase Lecrk"/>
    <property type="match status" value="2"/>
</dbReference>
<dbReference type="CDD" id="cd06899">
    <property type="entry name" value="lectin_legume_LecRK_Arcelin_ConA"/>
    <property type="match status" value="3"/>
</dbReference>
<dbReference type="InterPro" id="IPR008271">
    <property type="entry name" value="Ser/Thr_kinase_AS"/>
</dbReference>
<dbReference type="Proteomes" id="UP000006591">
    <property type="component" value="Chromosome 9"/>
</dbReference>
<evidence type="ECO:0000256" key="10">
    <source>
        <dbReference type="ARBA" id="ARBA00022734"/>
    </source>
</evidence>
<dbReference type="SUPFAM" id="SSF49899">
    <property type="entry name" value="Concanavalin A-like lectins/glucanases"/>
    <property type="match status" value="4"/>
</dbReference>
<dbReference type="InterPro" id="IPR017441">
    <property type="entry name" value="Protein_kinase_ATP_BS"/>
</dbReference>
<feature type="transmembrane region" description="Helical" evidence="21">
    <location>
        <begin position="271"/>
        <end position="291"/>
    </location>
</feature>
<feature type="domain" description="Protein kinase" evidence="23">
    <location>
        <begin position="324"/>
        <end position="604"/>
    </location>
</feature>
<name>A0A0E0IGX9_ORYNI</name>
<keyword evidence="11 20" id="KW-0547">Nucleotide-binding</keyword>
<evidence type="ECO:0000256" key="3">
    <source>
        <dbReference type="ARBA" id="ARBA00010217"/>
    </source>
</evidence>
<evidence type="ECO:0000256" key="6">
    <source>
        <dbReference type="ARBA" id="ARBA00022527"/>
    </source>
</evidence>
<evidence type="ECO:0000256" key="8">
    <source>
        <dbReference type="ARBA" id="ARBA00022692"/>
    </source>
</evidence>
<evidence type="ECO:0000256" key="4">
    <source>
        <dbReference type="ARBA" id="ARBA00012513"/>
    </source>
</evidence>
<dbReference type="PROSITE" id="PS00108">
    <property type="entry name" value="PROTEIN_KINASE_ST"/>
    <property type="match status" value="2"/>
</dbReference>
<dbReference type="Gene3D" id="1.10.510.10">
    <property type="entry name" value="Transferase(Phosphotransferase) domain 1"/>
    <property type="match status" value="2"/>
</dbReference>
<dbReference type="GO" id="GO:0004674">
    <property type="term" value="F:protein serine/threonine kinase activity"/>
    <property type="evidence" value="ECO:0007669"/>
    <property type="project" value="UniProtKB-KW"/>
</dbReference>
<evidence type="ECO:0000313" key="24">
    <source>
        <dbReference type="EnsemblPlants" id="ONIVA09G02640.1"/>
    </source>
</evidence>
<evidence type="ECO:0000256" key="2">
    <source>
        <dbReference type="ARBA" id="ARBA00008536"/>
    </source>
</evidence>
<dbReference type="OMA" id="SMKHTSP"/>
<protein>
    <recommendedName>
        <fullName evidence="4">non-specific serine/threonine protein kinase</fullName>
        <ecNumber evidence="4">2.7.11.1</ecNumber>
    </recommendedName>
</protein>
<dbReference type="PROSITE" id="PS50011">
    <property type="entry name" value="PROTEIN_KINASE_DOM"/>
    <property type="match status" value="2"/>
</dbReference>
<dbReference type="FunFam" id="2.60.120.200:FF:000051">
    <property type="entry name" value="L-type lectin-domain containing receptor kinase V.9"/>
    <property type="match status" value="2"/>
</dbReference>
<evidence type="ECO:0000256" key="9">
    <source>
        <dbReference type="ARBA" id="ARBA00022729"/>
    </source>
</evidence>
<evidence type="ECO:0000256" key="22">
    <source>
        <dbReference type="SAM" id="SignalP"/>
    </source>
</evidence>
<dbReference type="PANTHER" id="PTHR27007">
    <property type="match status" value="1"/>
</dbReference>
<dbReference type="Pfam" id="PF00139">
    <property type="entry name" value="Lectin_legB"/>
    <property type="match status" value="3"/>
</dbReference>
<keyword evidence="12" id="KW-0418">Kinase</keyword>
<evidence type="ECO:0000256" key="20">
    <source>
        <dbReference type="PROSITE-ProRule" id="PRU10141"/>
    </source>
</evidence>
<keyword evidence="16" id="KW-0675">Receptor</keyword>
<evidence type="ECO:0000256" key="12">
    <source>
        <dbReference type="ARBA" id="ARBA00022777"/>
    </source>
</evidence>
<dbReference type="Gramene" id="ONIVA09G02640.1">
    <property type="protein sequence ID" value="ONIVA09G02640.1"/>
    <property type="gene ID" value="ONIVA09G02640"/>
</dbReference>
<comment type="similarity">
    <text evidence="3">In the C-terminal section; belongs to the protein kinase superfamily. Ser/Thr protein kinase family.</text>
</comment>
<dbReference type="InterPro" id="IPR001220">
    <property type="entry name" value="Legume_lectin_dom"/>
</dbReference>
<dbReference type="CDD" id="cd14066">
    <property type="entry name" value="STKc_IRAK"/>
    <property type="match status" value="2"/>
</dbReference>
<evidence type="ECO:0000259" key="23">
    <source>
        <dbReference type="PROSITE" id="PS50011"/>
    </source>
</evidence>
<proteinExistence type="inferred from homology"/>
<keyword evidence="10" id="KW-0430">Lectin</keyword>
<keyword evidence="17" id="KW-0325">Glycoprotein</keyword>
<feature type="binding site" evidence="20">
    <location>
        <position position="1321"/>
    </location>
    <ligand>
        <name>ATP</name>
        <dbReference type="ChEBI" id="CHEBI:30616"/>
    </ligand>
</feature>